<protein>
    <submittedName>
        <fullName evidence="4">Aste57867_9220 protein</fullName>
    </submittedName>
</protein>
<keyword evidence="1" id="KW-0175">Coiled coil</keyword>
<organism evidence="4 5">
    <name type="scientific">Aphanomyces stellatus</name>
    <dbReference type="NCBI Taxonomy" id="120398"/>
    <lineage>
        <taxon>Eukaryota</taxon>
        <taxon>Sar</taxon>
        <taxon>Stramenopiles</taxon>
        <taxon>Oomycota</taxon>
        <taxon>Saprolegniomycetes</taxon>
        <taxon>Saprolegniales</taxon>
        <taxon>Verrucalvaceae</taxon>
        <taxon>Aphanomyces</taxon>
    </lineage>
</organism>
<name>A0A485KMN7_9STRA</name>
<evidence type="ECO:0000256" key="2">
    <source>
        <dbReference type="SAM" id="MobiDB-lite"/>
    </source>
</evidence>
<keyword evidence="5" id="KW-1185">Reference proteome</keyword>
<proteinExistence type="predicted"/>
<evidence type="ECO:0000313" key="4">
    <source>
        <dbReference type="EMBL" id="VFT86103.1"/>
    </source>
</evidence>
<accession>A0A485KMN7</accession>
<sequence>MDEMTAQIQVLRAQVAVLTREKTDHHTRLQRRIDFLERQVDALRRTRGTSFHRRRASSSMSSDGLESTYGGSIDWTIKADAAADTVVFHPHHPTKRTWRDVWRNLFGKRGRDGDGMRQSTWEAKMTTTGKIVFVNPEGMPPSVKSAAKTAKKKRRGISGDSMWV</sequence>
<feature type="region of interest" description="Disordered" evidence="2">
    <location>
        <begin position="137"/>
        <end position="164"/>
    </location>
</feature>
<dbReference type="Proteomes" id="UP000332933">
    <property type="component" value="Unassembled WGS sequence"/>
</dbReference>
<reference evidence="3" key="2">
    <citation type="submission" date="2019-06" db="EMBL/GenBank/DDBJ databases">
        <title>Genomics analysis of Aphanomyces spp. identifies a new class of oomycete effector associated with host adaptation.</title>
        <authorList>
            <person name="Gaulin E."/>
        </authorList>
    </citation>
    <scope>NUCLEOTIDE SEQUENCE</scope>
    <source>
        <strain evidence="3">CBS 578.67</strain>
    </source>
</reference>
<reference evidence="4 5" key="1">
    <citation type="submission" date="2019-03" db="EMBL/GenBank/DDBJ databases">
        <authorList>
            <person name="Gaulin E."/>
            <person name="Dumas B."/>
        </authorList>
    </citation>
    <scope>NUCLEOTIDE SEQUENCE [LARGE SCALE GENOMIC DNA]</scope>
    <source>
        <strain evidence="4">CBS 568.67</strain>
    </source>
</reference>
<gene>
    <name evidence="4" type="primary">Aste57867_9220</name>
    <name evidence="3" type="ORF">As57867_009184</name>
    <name evidence="4" type="ORF">ASTE57867_9220</name>
</gene>
<dbReference type="EMBL" id="VJMH01005131">
    <property type="protein sequence ID" value="KAF0700265.1"/>
    <property type="molecule type" value="Genomic_DNA"/>
</dbReference>
<dbReference type="OrthoDB" id="71791at2759"/>
<dbReference type="AlphaFoldDB" id="A0A485KMN7"/>
<dbReference type="EMBL" id="CAADRA010005152">
    <property type="protein sequence ID" value="VFT86103.1"/>
    <property type="molecule type" value="Genomic_DNA"/>
</dbReference>
<evidence type="ECO:0000313" key="3">
    <source>
        <dbReference type="EMBL" id="KAF0700265.1"/>
    </source>
</evidence>
<evidence type="ECO:0000313" key="5">
    <source>
        <dbReference type="Proteomes" id="UP000332933"/>
    </source>
</evidence>
<evidence type="ECO:0000256" key="1">
    <source>
        <dbReference type="SAM" id="Coils"/>
    </source>
</evidence>
<feature type="coiled-coil region" evidence="1">
    <location>
        <begin position="1"/>
        <end position="46"/>
    </location>
</feature>